<feature type="compositionally biased region" description="Basic and acidic residues" evidence="1">
    <location>
        <begin position="192"/>
        <end position="204"/>
    </location>
</feature>
<keyword evidence="3" id="KW-1185">Reference proteome</keyword>
<dbReference type="eggNOG" id="ENOG502SN1A">
    <property type="taxonomic scope" value="Eukaryota"/>
</dbReference>
<dbReference type="KEGG" id="adl:AURDEDRAFT_73607"/>
<evidence type="ECO:0000313" key="3">
    <source>
        <dbReference type="Proteomes" id="UP000006514"/>
    </source>
</evidence>
<evidence type="ECO:0000313" key="2">
    <source>
        <dbReference type="EMBL" id="EJD37121.1"/>
    </source>
</evidence>
<dbReference type="EMBL" id="JH687847">
    <property type="protein sequence ID" value="EJD37121.1"/>
    <property type="molecule type" value="Genomic_DNA"/>
</dbReference>
<feature type="non-terminal residue" evidence="2">
    <location>
        <position position="530"/>
    </location>
</feature>
<feature type="region of interest" description="Disordered" evidence="1">
    <location>
        <begin position="175"/>
        <end position="207"/>
    </location>
</feature>
<organism evidence="2 3">
    <name type="scientific">Auricularia subglabra (strain TFB-10046 / SS5)</name>
    <name type="common">White-rot fungus</name>
    <name type="synonym">Auricularia delicata (strain TFB10046)</name>
    <dbReference type="NCBI Taxonomy" id="717982"/>
    <lineage>
        <taxon>Eukaryota</taxon>
        <taxon>Fungi</taxon>
        <taxon>Dikarya</taxon>
        <taxon>Basidiomycota</taxon>
        <taxon>Agaricomycotina</taxon>
        <taxon>Agaricomycetes</taxon>
        <taxon>Auriculariales</taxon>
        <taxon>Auriculariaceae</taxon>
        <taxon>Auricularia</taxon>
    </lineage>
</organism>
<dbReference type="AlphaFoldDB" id="J0CZN2"/>
<dbReference type="Proteomes" id="UP000006514">
    <property type="component" value="Unassembled WGS sequence"/>
</dbReference>
<dbReference type="Gene3D" id="2.40.70.10">
    <property type="entry name" value="Acid Proteases"/>
    <property type="match status" value="1"/>
</dbReference>
<dbReference type="OrthoDB" id="3068303at2759"/>
<feature type="compositionally biased region" description="Basic and acidic residues" evidence="1">
    <location>
        <begin position="19"/>
        <end position="34"/>
    </location>
</feature>
<accession>J0CZN2</accession>
<reference evidence="3" key="1">
    <citation type="journal article" date="2012" name="Science">
        <title>The Paleozoic origin of enzymatic lignin decomposition reconstructed from 31 fungal genomes.</title>
        <authorList>
            <person name="Floudas D."/>
            <person name="Binder M."/>
            <person name="Riley R."/>
            <person name="Barry K."/>
            <person name="Blanchette R.A."/>
            <person name="Henrissat B."/>
            <person name="Martinez A.T."/>
            <person name="Otillar R."/>
            <person name="Spatafora J.W."/>
            <person name="Yadav J.S."/>
            <person name="Aerts A."/>
            <person name="Benoit I."/>
            <person name="Boyd A."/>
            <person name="Carlson A."/>
            <person name="Copeland A."/>
            <person name="Coutinho P.M."/>
            <person name="de Vries R.P."/>
            <person name="Ferreira P."/>
            <person name="Findley K."/>
            <person name="Foster B."/>
            <person name="Gaskell J."/>
            <person name="Glotzer D."/>
            <person name="Gorecki P."/>
            <person name="Heitman J."/>
            <person name="Hesse C."/>
            <person name="Hori C."/>
            <person name="Igarashi K."/>
            <person name="Jurgens J.A."/>
            <person name="Kallen N."/>
            <person name="Kersten P."/>
            <person name="Kohler A."/>
            <person name="Kuees U."/>
            <person name="Kumar T.K.A."/>
            <person name="Kuo A."/>
            <person name="LaButti K."/>
            <person name="Larrondo L.F."/>
            <person name="Lindquist E."/>
            <person name="Ling A."/>
            <person name="Lombard V."/>
            <person name="Lucas S."/>
            <person name="Lundell T."/>
            <person name="Martin R."/>
            <person name="McLaughlin D.J."/>
            <person name="Morgenstern I."/>
            <person name="Morin E."/>
            <person name="Murat C."/>
            <person name="Nagy L.G."/>
            <person name="Nolan M."/>
            <person name="Ohm R.A."/>
            <person name="Patyshakuliyeva A."/>
            <person name="Rokas A."/>
            <person name="Ruiz-Duenas F.J."/>
            <person name="Sabat G."/>
            <person name="Salamov A."/>
            <person name="Samejima M."/>
            <person name="Schmutz J."/>
            <person name="Slot J.C."/>
            <person name="St John F."/>
            <person name="Stenlid J."/>
            <person name="Sun H."/>
            <person name="Sun S."/>
            <person name="Syed K."/>
            <person name="Tsang A."/>
            <person name="Wiebenga A."/>
            <person name="Young D."/>
            <person name="Pisabarro A."/>
            <person name="Eastwood D.C."/>
            <person name="Martin F."/>
            <person name="Cullen D."/>
            <person name="Grigoriev I.V."/>
            <person name="Hibbett D.S."/>
        </authorList>
    </citation>
    <scope>NUCLEOTIDE SEQUENCE [LARGE SCALE GENOMIC DNA]</scope>
    <source>
        <strain evidence="3">TFB10046</strain>
    </source>
</reference>
<dbReference type="InParanoid" id="J0CZN2"/>
<name>J0CZN2_AURST</name>
<dbReference type="InterPro" id="IPR021109">
    <property type="entry name" value="Peptidase_aspartic_dom_sf"/>
</dbReference>
<proteinExistence type="predicted"/>
<protein>
    <submittedName>
        <fullName evidence="2">Uncharacterized protein</fullName>
    </submittedName>
</protein>
<sequence>MNTVSQLLEAYFTENKRDASRPAKRYPFDRDGHVSARKPPSNCRACGGPHWNKECKHWPAFQEMSKKTAFRSEHGLTKEEEVIYDVAYLAYGQVSNNQIPSAYDLGCDSQSAALELLSDVDYAEPVPELSTSPKSVPRVTVEEIPDEAIARYRASPKLPADAGPLLVDLREPSEYLPDESDAPEVSDSLPHFADHERPPPKARPDGTNALEQEVREAPILASALSVESLLAPPVVKEYYVAPKRSPPPGLSSLGMTVLSVKGRLGQTVEPIIVLRLDSGASISLVAESYLKRMRHPPKIHTGLKISLAQLTDQSPKIKGYVHMPVRVQAEDGTILVFAAELYVVPDMTVEVLLGEDFQLNYELSVLRNVELGTRVKVGETGFAFEATSTTGELAAEVKRDKVLASGALYAWKDVLIPAETTVRVPIAGDLQQDREWYVERHLIPLQDENFLTVPNVLLDLRTSSADRVEPGSIARKSYLPVANPTKIPRLLRAGTLLGYAKDPQEYLDKPDTQDRWDVMTAEATALAALV</sequence>
<dbReference type="CDD" id="cd00303">
    <property type="entry name" value="retropepsin_like"/>
    <property type="match status" value="1"/>
</dbReference>
<dbReference type="OMA" id="LMEVECY"/>
<evidence type="ECO:0000256" key="1">
    <source>
        <dbReference type="SAM" id="MobiDB-lite"/>
    </source>
</evidence>
<gene>
    <name evidence="2" type="ORF">AURDEDRAFT_73607</name>
</gene>
<feature type="region of interest" description="Disordered" evidence="1">
    <location>
        <begin position="19"/>
        <end position="40"/>
    </location>
</feature>